<reference evidence="1" key="1">
    <citation type="submission" date="2018-11" db="EMBL/GenBank/DDBJ databases">
        <authorList>
            <consortium name="Pathogen Informatics"/>
        </authorList>
    </citation>
    <scope>NUCLEOTIDE SEQUENCE</scope>
</reference>
<comment type="caution">
    <text evidence="1">The sequence shown here is derived from an EMBL/GenBank/DDBJ whole genome shotgun (WGS) entry which is preliminary data.</text>
</comment>
<accession>A0A3S5ARS0</accession>
<dbReference type="OrthoDB" id="6256759at2759"/>
<dbReference type="EMBL" id="CAAALY010251528">
    <property type="protein sequence ID" value="VEL36154.1"/>
    <property type="molecule type" value="Genomic_DNA"/>
</dbReference>
<keyword evidence="2" id="KW-1185">Reference proteome</keyword>
<gene>
    <name evidence="1" type="ORF">PXEA_LOCUS29594</name>
</gene>
<name>A0A3S5ARS0_9PLAT</name>
<dbReference type="Proteomes" id="UP000784294">
    <property type="component" value="Unassembled WGS sequence"/>
</dbReference>
<evidence type="ECO:0000313" key="2">
    <source>
        <dbReference type="Proteomes" id="UP000784294"/>
    </source>
</evidence>
<proteinExistence type="predicted"/>
<evidence type="ECO:0000313" key="1">
    <source>
        <dbReference type="EMBL" id="VEL36154.1"/>
    </source>
</evidence>
<sequence length="95" mass="10952">MNPRYNLIYVVGPTPGPVHSYCLIHDTWLLPHRRRMLTEGNTPPMPTWQPDVDSEGLIYPYGDSRNIPLCNENDFAEDVYHDSILPYSSSLITYN</sequence>
<dbReference type="AlphaFoldDB" id="A0A3S5ARS0"/>
<protein>
    <submittedName>
        <fullName evidence="1">Uncharacterized protein</fullName>
    </submittedName>
</protein>
<organism evidence="1 2">
    <name type="scientific">Protopolystoma xenopodis</name>
    <dbReference type="NCBI Taxonomy" id="117903"/>
    <lineage>
        <taxon>Eukaryota</taxon>
        <taxon>Metazoa</taxon>
        <taxon>Spiralia</taxon>
        <taxon>Lophotrochozoa</taxon>
        <taxon>Platyhelminthes</taxon>
        <taxon>Monogenea</taxon>
        <taxon>Polyopisthocotylea</taxon>
        <taxon>Polystomatidea</taxon>
        <taxon>Polystomatidae</taxon>
        <taxon>Protopolystoma</taxon>
    </lineage>
</organism>